<keyword evidence="1" id="KW-0472">Membrane</keyword>
<proteinExistence type="predicted"/>
<sequence>MLTQVLEKVDKFYIVLVVTLFLLAAVEIFAFRGVFGAYLTAYEFDQEDLGNEVRVDREVLQEAHSWAFNKQTQPLEIR</sequence>
<dbReference type="AlphaFoldDB" id="A0A1F7Y3V0"/>
<dbReference type="EMBL" id="MGGE01000022">
    <property type="protein sequence ID" value="OGM21225.1"/>
    <property type="molecule type" value="Genomic_DNA"/>
</dbReference>
<comment type="caution">
    <text evidence="2">The sequence shown here is derived from an EMBL/GenBank/DDBJ whole genome shotgun (WGS) entry which is preliminary data.</text>
</comment>
<evidence type="ECO:0000256" key="1">
    <source>
        <dbReference type="SAM" id="Phobius"/>
    </source>
</evidence>
<name>A0A1F7Y3V0_9BACT</name>
<accession>A0A1F7Y3V0</accession>
<reference evidence="2 3" key="1">
    <citation type="journal article" date="2016" name="Nat. Commun.">
        <title>Thousands of microbial genomes shed light on interconnected biogeochemical processes in an aquifer system.</title>
        <authorList>
            <person name="Anantharaman K."/>
            <person name="Brown C.T."/>
            <person name="Hug L.A."/>
            <person name="Sharon I."/>
            <person name="Castelle C.J."/>
            <person name="Probst A.J."/>
            <person name="Thomas B.C."/>
            <person name="Singh A."/>
            <person name="Wilkins M.J."/>
            <person name="Karaoz U."/>
            <person name="Brodie E.L."/>
            <person name="Williams K.H."/>
            <person name="Hubbard S.S."/>
            <person name="Banfield J.F."/>
        </authorList>
    </citation>
    <scope>NUCLEOTIDE SEQUENCE [LARGE SCALE GENOMIC DNA]</scope>
</reference>
<feature type="transmembrane region" description="Helical" evidence="1">
    <location>
        <begin position="12"/>
        <end position="31"/>
    </location>
</feature>
<gene>
    <name evidence="2" type="ORF">A2714_05460</name>
</gene>
<organism evidence="2 3">
    <name type="scientific">Candidatus Woesebacteria bacterium RIFCSPHIGHO2_01_FULL_38_9</name>
    <dbReference type="NCBI Taxonomy" id="1802492"/>
    <lineage>
        <taxon>Bacteria</taxon>
        <taxon>Candidatus Woeseibacteriota</taxon>
    </lineage>
</organism>
<keyword evidence="1" id="KW-0812">Transmembrane</keyword>
<keyword evidence="1" id="KW-1133">Transmembrane helix</keyword>
<protein>
    <submittedName>
        <fullName evidence="2">Uncharacterized protein</fullName>
    </submittedName>
</protein>
<evidence type="ECO:0000313" key="2">
    <source>
        <dbReference type="EMBL" id="OGM21225.1"/>
    </source>
</evidence>
<evidence type="ECO:0000313" key="3">
    <source>
        <dbReference type="Proteomes" id="UP000178419"/>
    </source>
</evidence>
<dbReference type="Proteomes" id="UP000178419">
    <property type="component" value="Unassembled WGS sequence"/>
</dbReference>